<dbReference type="PROSITE" id="PS51000">
    <property type="entry name" value="HTH_DEOR_2"/>
    <property type="match status" value="1"/>
</dbReference>
<dbReference type="InterPro" id="IPR036390">
    <property type="entry name" value="WH_DNA-bd_sf"/>
</dbReference>
<dbReference type="PANTHER" id="PTHR34580:SF3">
    <property type="entry name" value="PROTEIN PAFB"/>
    <property type="match status" value="1"/>
</dbReference>
<accession>A0A6C7EBQ6</accession>
<evidence type="ECO:0000256" key="2">
    <source>
        <dbReference type="ARBA" id="ARBA00023125"/>
    </source>
</evidence>
<evidence type="ECO:0000259" key="4">
    <source>
        <dbReference type="PROSITE" id="PS51000"/>
    </source>
</evidence>
<dbReference type="InterPro" id="IPR028349">
    <property type="entry name" value="PafC-like"/>
</dbReference>
<keyword evidence="1" id="KW-0805">Transcription regulation</keyword>
<dbReference type="AlphaFoldDB" id="A0A6C7EBQ6"/>
<feature type="domain" description="HTH deoR-type" evidence="4">
    <location>
        <begin position="5"/>
        <end position="64"/>
    </location>
</feature>
<dbReference type="InterPro" id="IPR051534">
    <property type="entry name" value="CBASS_pafABC_assoc_protein"/>
</dbReference>
<dbReference type="EMBL" id="AP012057">
    <property type="protein sequence ID" value="BAN02565.1"/>
    <property type="molecule type" value="Genomic_DNA"/>
</dbReference>
<protein>
    <submittedName>
        <fullName evidence="5">Putative DeoR family transcriptional regulator</fullName>
    </submittedName>
</protein>
<dbReference type="GO" id="GO:0003700">
    <property type="term" value="F:DNA-binding transcription factor activity"/>
    <property type="evidence" value="ECO:0007669"/>
    <property type="project" value="InterPro"/>
</dbReference>
<dbReference type="Pfam" id="PF08279">
    <property type="entry name" value="HTH_11"/>
    <property type="match status" value="1"/>
</dbReference>
<dbReference type="InterPro" id="IPR013196">
    <property type="entry name" value="HTH_11"/>
</dbReference>
<dbReference type="PANTHER" id="PTHR34580">
    <property type="match status" value="1"/>
</dbReference>
<dbReference type="Pfam" id="PF13280">
    <property type="entry name" value="WYL"/>
    <property type="match status" value="1"/>
</dbReference>
<gene>
    <name evidence="5" type="ORF">YM304_22510</name>
</gene>
<sequence length="339" mass="37412">MPNDPTGRALQLLSLLQTHRLWRGAELAERLEVTERTVRRDIDRLRDLGYPVDATTGVDGGYRLATGAHMPPLVFDDDEAVAVAVGLRTAAGAAIGGMDESSLRALTKIEQLLPDRLRRRVSALHTSVASMRWAADDGVVDADTLSVLAVACRDGEEVRFDYRRRDGHDSQRLVEPHRLVAADRRWYLVAWDLRRNDWRTFRLDRLGDARLAGGRFTPRDIPGGDAVRFLENTLGPRARLHEATIAVHAPLDQATDVLQWVDHTIEHTEAETCVVRIRGEDLGRLTMTVARIALTMPVDVIEPDELAGAVARLSANLSANPTANLSGDVTTAPSHRSGR</sequence>
<dbReference type="RefSeq" id="WP_015441812.1">
    <property type="nucleotide sequence ID" value="NC_020520.1"/>
</dbReference>
<dbReference type="OrthoDB" id="8555652at2"/>
<dbReference type="InterPro" id="IPR026881">
    <property type="entry name" value="WYL_dom"/>
</dbReference>
<dbReference type="InterPro" id="IPR018356">
    <property type="entry name" value="Tscrpt_reg_HTH_DeoR_CS"/>
</dbReference>
<evidence type="ECO:0000256" key="1">
    <source>
        <dbReference type="ARBA" id="ARBA00023015"/>
    </source>
</evidence>
<keyword evidence="3" id="KW-0804">Transcription</keyword>
<dbReference type="KEGG" id="aym:YM304_22510"/>
<dbReference type="InterPro" id="IPR001034">
    <property type="entry name" value="DeoR_HTH"/>
</dbReference>
<name>A0A6C7EBQ6_ILUCY</name>
<dbReference type="Gene3D" id="1.10.10.10">
    <property type="entry name" value="Winged helix-like DNA-binding domain superfamily/Winged helix DNA-binding domain"/>
    <property type="match status" value="1"/>
</dbReference>
<dbReference type="SUPFAM" id="SSF46785">
    <property type="entry name" value="Winged helix' DNA-binding domain"/>
    <property type="match status" value="1"/>
</dbReference>
<dbReference type="PIRSF" id="PIRSF016838">
    <property type="entry name" value="PafC"/>
    <property type="match status" value="1"/>
</dbReference>
<evidence type="ECO:0000256" key="3">
    <source>
        <dbReference type="ARBA" id="ARBA00023163"/>
    </source>
</evidence>
<proteinExistence type="predicted"/>
<keyword evidence="6" id="KW-1185">Reference proteome</keyword>
<evidence type="ECO:0000313" key="6">
    <source>
        <dbReference type="Proteomes" id="UP000011863"/>
    </source>
</evidence>
<evidence type="ECO:0000313" key="5">
    <source>
        <dbReference type="EMBL" id="BAN02565.1"/>
    </source>
</evidence>
<dbReference type="InterPro" id="IPR036388">
    <property type="entry name" value="WH-like_DNA-bd_sf"/>
</dbReference>
<dbReference type="Proteomes" id="UP000011863">
    <property type="component" value="Chromosome"/>
</dbReference>
<dbReference type="PROSITE" id="PS00894">
    <property type="entry name" value="HTH_DEOR_1"/>
    <property type="match status" value="1"/>
</dbReference>
<organism evidence="5 6">
    <name type="scientific">Ilumatobacter coccineus (strain NBRC 103263 / KCTC 29153 / YM16-304)</name>
    <dbReference type="NCBI Taxonomy" id="1313172"/>
    <lineage>
        <taxon>Bacteria</taxon>
        <taxon>Bacillati</taxon>
        <taxon>Actinomycetota</taxon>
        <taxon>Acidimicrobiia</taxon>
        <taxon>Acidimicrobiales</taxon>
        <taxon>Ilumatobacteraceae</taxon>
        <taxon>Ilumatobacter</taxon>
    </lineage>
</organism>
<dbReference type="GO" id="GO:0003677">
    <property type="term" value="F:DNA binding"/>
    <property type="evidence" value="ECO:0007669"/>
    <property type="project" value="UniProtKB-KW"/>
</dbReference>
<dbReference type="PROSITE" id="PS52050">
    <property type="entry name" value="WYL"/>
    <property type="match status" value="1"/>
</dbReference>
<keyword evidence="2" id="KW-0238">DNA-binding</keyword>
<reference evidence="5 6" key="1">
    <citation type="journal article" date="2013" name="Int. J. Syst. Evol. Microbiol.">
        <title>Ilumatobacter nonamiense sp. nov. and Ilumatobacter coccineum sp. nov., isolated from seashore sand.</title>
        <authorList>
            <person name="Matsumoto A."/>
            <person name="Kasai H."/>
            <person name="Matsuo Y."/>
            <person name="Shizuri Y."/>
            <person name="Ichikawa N."/>
            <person name="Fujita N."/>
            <person name="Omura S."/>
            <person name="Takahashi Y."/>
        </authorList>
    </citation>
    <scope>NUCLEOTIDE SEQUENCE [LARGE SCALE GENOMIC DNA]</scope>
    <source>
        <strain evidence="6">NBRC 103263 / KCTC 29153 / YM16-304</strain>
    </source>
</reference>